<feature type="region of interest" description="Disordered" evidence="1">
    <location>
        <begin position="304"/>
        <end position="342"/>
    </location>
</feature>
<dbReference type="InterPro" id="IPR021460">
    <property type="entry name" value="DUF3112"/>
</dbReference>
<evidence type="ECO:0000256" key="1">
    <source>
        <dbReference type="SAM" id="MobiDB-lite"/>
    </source>
</evidence>
<accession>A0AAE0IWR5</accession>
<dbReference type="EMBL" id="JAUEPO010000002">
    <property type="protein sequence ID" value="KAK3332711.1"/>
    <property type="molecule type" value="Genomic_DNA"/>
</dbReference>
<gene>
    <name evidence="3" type="ORF">B0T19DRAFT_353004</name>
</gene>
<evidence type="ECO:0008006" key="5">
    <source>
        <dbReference type="Google" id="ProtNLM"/>
    </source>
</evidence>
<dbReference type="Proteomes" id="UP001286456">
    <property type="component" value="Unassembled WGS sequence"/>
</dbReference>
<dbReference type="PANTHER" id="PTHR35184:SF1">
    <property type="entry name" value="INTEGRAL MEMBRANE PROTEIN"/>
    <property type="match status" value="1"/>
</dbReference>
<evidence type="ECO:0000313" key="3">
    <source>
        <dbReference type="EMBL" id="KAK3332711.1"/>
    </source>
</evidence>
<feature type="compositionally biased region" description="Basic and acidic residues" evidence="1">
    <location>
        <begin position="330"/>
        <end position="342"/>
    </location>
</feature>
<feature type="transmembrane region" description="Helical" evidence="2">
    <location>
        <begin position="251"/>
        <end position="271"/>
    </location>
</feature>
<reference evidence="3" key="2">
    <citation type="submission" date="2023-06" db="EMBL/GenBank/DDBJ databases">
        <authorList>
            <consortium name="Lawrence Berkeley National Laboratory"/>
            <person name="Haridas S."/>
            <person name="Hensen N."/>
            <person name="Bonometti L."/>
            <person name="Westerberg I."/>
            <person name="Brannstrom I.O."/>
            <person name="Guillou S."/>
            <person name="Cros-Aarteil S."/>
            <person name="Calhoun S."/>
            <person name="Kuo A."/>
            <person name="Mondo S."/>
            <person name="Pangilinan J."/>
            <person name="Riley R."/>
            <person name="Labutti K."/>
            <person name="Andreopoulos B."/>
            <person name="Lipzen A."/>
            <person name="Chen C."/>
            <person name="Yanf M."/>
            <person name="Daum C."/>
            <person name="Ng V."/>
            <person name="Clum A."/>
            <person name="Steindorff A."/>
            <person name="Ohm R."/>
            <person name="Martin F."/>
            <person name="Silar P."/>
            <person name="Natvig D."/>
            <person name="Lalanne C."/>
            <person name="Gautier V."/>
            <person name="Ament-Velasquez S.L."/>
            <person name="Kruys A."/>
            <person name="Hutchinson M.I."/>
            <person name="Powell A.J."/>
            <person name="Barry K."/>
            <person name="Miller A.N."/>
            <person name="Grigoriev I.V."/>
            <person name="Debuchy R."/>
            <person name="Gladieux P."/>
            <person name="Thoren M.H."/>
            <person name="Johannesson H."/>
        </authorList>
    </citation>
    <scope>NUCLEOTIDE SEQUENCE</scope>
    <source>
        <strain evidence="3">SMH4131-1</strain>
    </source>
</reference>
<sequence length="342" mass="37594">MSGPPYLPQVSMLGGTPTPIPDDPISAVLMAIFLVAAAANMYIYRTNKSRGHFFVFSALLFGFSSARAAALVFRIAWASRPTNASIAIAANIFTAAGVLLLFVINLLFTQRILRAYFPTFGWSKISYWGFGFFLFSLPALLVMLIITTIHSYYTLDINARMTERNIQLFAGTYLAFLAFLPVPLLLAILAWARKSRTDATEIENFGRGQMKTKIALVLFTSLILTFGAGFRIGANFATRPLGNPGWWHHKACYYCVNYVIEIIVVYTYMLVRFDRRFHVPNGSSAPGHYSGRVPVVVEGARAGGSTTVTDEEVFGESVKGSGDSGSGKEGSTKRNSAEKERV</sequence>
<dbReference type="AlphaFoldDB" id="A0AAE0IWR5"/>
<feature type="transmembrane region" description="Helical" evidence="2">
    <location>
        <begin position="213"/>
        <end position="231"/>
    </location>
</feature>
<dbReference type="Pfam" id="PF11309">
    <property type="entry name" value="DUF3112"/>
    <property type="match status" value="1"/>
</dbReference>
<comment type="caution">
    <text evidence="3">The sequence shown here is derived from an EMBL/GenBank/DDBJ whole genome shotgun (WGS) entry which is preliminary data.</text>
</comment>
<keyword evidence="2" id="KW-0812">Transmembrane</keyword>
<keyword evidence="2" id="KW-0472">Membrane</keyword>
<feature type="transmembrane region" description="Helical" evidence="2">
    <location>
        <begin position="128"/>
        <end position="153"/>
    </location>
</feature>
<dbReference type="PANTHER" id="PTHR35184">
    <property type="entry name" value="YALI0C10208P"/>
    <property type="match status" value="1"/>
</dbReference>
<protein>
    <recommendedName>
        <fullName evidence="5">Family c-likeg-protein-coupled receptor protein</fullName>
    </recommendedName>
</protein>
<keyword evidence="2" id="KW-1133">Transmembrane helix</keyword>
<proteinExistence type="predicted"/>
<evidence type="ECO:0000313" key="4">
    <source>
        <dbReference type="Proteomes" id="UP001286456"/>
    </source>
</evidence>
<organism evidence="3 4">
    <name type="scientific">Cercophora scortea</name>
    <dbReference type="NCBI Taxonomy" id="314031"/>
    <lineage>
        <taxon>Eukaryota</taxon>
        <taxon>Fungi</taxon>
        <taxon>Dikarya</taxon>
        <taxon>Ascomycota</taxon>
        <taxon>Pezizomycotina</taxon>
        <taxon>Sordariomycetes</taxon>
        <taxon>Sordariomycetidae</taxon>
        <taxon>Sordariales</taxon>
        <taxon>Lasiosphaeriaceae</taxon>
        <taxon>Cercophora</taxon>
    </lineage>
</organism>
<keyword evidence="4" id="KW-1185">Reference proteome</keyword>
<name>A0AAE0IWR5_9PEZI</name>
<evidence type="ECO:0000256" key="2">
    <source>
        <dbReference type="SAM" id="Phobius"/>
    </source>
</evidence>
<reference evidence="3" key="1">
    <citation type="journal article" date="2023" name="Mol. Phylogenet. Evol.">
        <title>Genome-scale phylogeny and comparative genomics of the fungal order Sordariales.</title>
        <authorList>
            <person name="Hensen N."/>
            <person name="Bonometti L."/>
            <person name="Westerberg I."/>
            <person name="Brannstrom I.O."/>
            <person name="Guillou S."/>
            <person name="Cros-Aarteil S."/>
            <person name="Calhoun S."/>
            <person name="Haridas S."/>
            <person name="Kuo A."/>
            <person name="Mondo S."/>
            <person name="Pangilinan J."/>
            <person name="Riley R."/>
            <person name="LaButti K."/>
            <person name="Andreopoulos B."/>
            <person name="Lipzen A."/>
            <person name="Chen C."/>
            <person name="Yan M."/>
            <person name="Daum C."/>
            <person name="Ng V."/>
            <person name="Clum A."/>
            <person name="Steindorff A."/>
            <person name="Ohm R.A."/>
            <person name="Martin F."/>
            <person name="Silar P."/>
            <person name="Natvig D.O."/>
            <person name="Lalanne C."/>
            <person name="Gautier V."/>
            <person name="Ament-Velasquez S.L."/>
            <person name="Kruys A."/>
            <person name="Hutchinson M.I."/>
            <person name="Powell A.J."/>
            <person name="Barry K."/>
            <person name="Miller A.N."/>
            <person name="Grigoriev I.V."/>
            <person name="Debuchy R."/>
            <person name="Gladieux P."/>
            <person name="Hiltunen Thoren M."/>
            <person name="Johannesson H."/>
        </authorList>
    </citation>
    <scope>NUCLEOTIDE SEQUENCE</scope>
    <source>
        <strain evidence="3">SMH4131-1</strain>
    </source>
</reference>
<feature type="transmembrane region" description="Helical" evidence="2">
    <location>
        <begin position="173"/>
        <end position="192"/>
    </location>
</feature>
<feature type="transmembrane region" description="Helical" evidence="2">
    <location>
        <begin position="84"/>
        <end position="108"/>
    </location>
</feature>
<feature type="transmembrane region" description="Helical" evidence="2">
    <location>
        <begin position="53"/>
        <end position="78"/>
    </location>
</feature>
<feature type="transmembrane region" description="Helical" evidence="2">
    <location>
        <begin position="25"/>
        <end position="44"/>
    </location>
</feature>